<dbReference type="InterPro" id="IPR001789">
    <property type="entry name" value="Sig_transdc_resp-reg_receiver"/>
</dbReference>
<evidence type="ECO:0000259" key="5">
    <source>
        <dbReference type="PROSITE" id="PS50894"/>
    </source>
</evidence>
<dbReference type="SUPFAM" id="SSF52172">
    <property type="entry name" value="CheY-like"/>
    <property type="match status" value="2"/>
</dbReference>
<feature type="modified residue" description="4-aspartylphosphate" evidence="3">
    <location>
        <position position="550"/>
    </location>
</feature>
<evidence type="ECO:0000313" key="6">
    <source>
        <dbReference type="EMBL" id="CAH2031208.1"/>
    </source>
</evidence>
<dbReference type="InterPro" id="IPR008207">
    <property type="entry name" value="Sig_transdc_His_kin_Hpt_dom"/>
</dbReference>
<protein>
    <recommendedName>
        <fullName evidence="8">Response regulator</fullName>
    </recommendedName>
</protein>
<dbReference type="PANTHER" id="PTHR45339:SF5">
    <property type="entry name" value="HISTIDINE KINASE"/>
    <property type="match status" value="1"/>
</dbReference>
<dbReference type="CDD" id="cd17546">
    <property type="entry name" value="REC_hyHK_CKI1_RcsC-like"/>
    <property type="match status" value="1"/>
</dbReference>
<dbReference type="EMBL" id="OW150024">
    <property type="protein sequence ID" value="CAH2031208.1"/>
    <property type="molecule type" value="Genomic_DNA"/>
</dbReference>
<dbReference type="Pfam" id="PF00072">
    <property type="entry name" value="Response_reg"/>
    <property type="match status" value="1"/>
</dbReference>
<dbReference type="Gene3D" id="3.40.50.2300">
    <property type="match status" value="2"/>
</dbReference>
<sequence>MFTITDSLQPLSALLVAGETPQRGAVLDLLLTEPLQFAVVDSPEETESRFADTMPDVVFLLHSEQLDAFALLERLRSSWGCRVHGVIVGGADDREHWKRALILGACDYFPLPIDLPALRETLARVRERVRHCADTSRQLLDASRLMQVFDSLPWGVVLIGSGERLTRISRTADDLFKLSGRPSPQTVEELMATLFGPTSDEPFMQVRAALNEGRSWRDTVFVGQRLLALHLSVLSPGDSLRETQATGLLTLQDLNQALPAGAASRPALAAAAFDLLFSRHLAPRELGQLTELITDGPLPLPEPFELGQLVAECRQGACQECSTPVTITLKVAEQVPDSVSGHPLVLKEALRALLEWGGRESGNGAVTFCVSLQGRHDGAVAVRFQVVAVERRLTRSSYRRGEEYIADEFSRSGNTALKQVRGIGLATILTARLGSTLILRNVAREGKSASFDLWLNRSATAAVSAASSSLSSPPVSMIRQEETFLTWDRLTVSPERPGSLRILVAEDNPLEQRSLESVLTKLGHTVVIVGNGREAVEEFENNSFDLVLLDILMPVMDGFEAVRLIREREQRMGQLTPVLALTSYTLKAVQERCSRAGMNGYLAKPVTAEKAGQLFQQLLEDSARPDGGAQHSPAADTLNEPALDYHELEYDKELYREMIVLFREHALPLLAELERELETSGPRETLHQSAHKLKGMASNIGARALRQVLGELENATVGGISADYGRFLARVRQARLQLTDALDNIDWNAYRQPE</sequence>
<proteinExistence type="predicted"/>
<dbReference type="SMART" id="SM00448">
    <property type="entry name" value="REC"/>
    <property type="match status" value="2"/>
</dbReference>
<dbReference type="CDD" id="cd00156">
    <property type="entry name" value="REC"/>
    <property type="match status" value="1"/>
</dbReference>
<dbReference type="RefSeq" id="WP_305732044.1">
    <property type="nucleotide sequence ID" value="NZ_OW150024.1"/>
</dbReference>
<name>A0ABM9D9Y0_9BACT</name>
<evidence type="ECO:0000256" key="1">
    <source>
        <dbReference type="ARBA" id="ARBA00022553"/>
    </source>
</evidence>
<keyword evidence="7" id="KW-1185">Reference proteome</keyword>
<feature type="modified residue" description="Phosphohistidine" evidence="2">
    <location>
        <position position="691"/>
    </location>
</feature>
<feature type="domain" description="Response regulatory" evidence="4">
    <location>
        <begin position="501"/>
        <end position="619"/>
    </location>
</feature>
<comment type="caution">
    <text evidence="3">Lacks conserved residue(s) required for the propagation of feature annotation.</text>
</comment>
<evidence type="ECO:0000256" key="2">
    <source>
        <dbReference type="PROSITE-ProRule" id="PRU00110"/>
    </source>
</evidence>
<evidence type="ECO:0000259" key="4">
    <source>
        <dbReference type="PROSITE" id="PS50110"/>
    </source>
</evidence>
<keyword evidence="1 3" id="KW-0597">Phosphoprotein</keyword>
<dbReference type="Pfam" id="PF01627">
    <property type="entry name" value="Hpt"/>
    <property type="match status" value="1"/>
</dbReference>
<evidence type="ECO:0000256" key="3">
    <source>
        <dbReference type="PROSITE-ProRule" id="PRU00169"/>
    </source>
</evidence>
<gene>
    <name evidence="6" type="ORF">GEAMG1_1378</name>
</gene>
<accession>A0ABM9D9Y0</accession>
<dbReference type="PANTHER" id="PTHR45339">
    <property type="entry name" value="HYBRID SIGNAL TRANSDUCTION HISTIDINE KINASE J"/>
    <property type="match status" value="1"/>
</dbReference>
<dbReference type="InterPro" id="IPR036641">
    <property type="entry name" value="HPT_dom_sf"/>
</dbReference>
<evidence type="ECO:0000313" key="7">
    <source>
        <dbReference type="Proteomes" id="UP001295463"/>
    </source>
</evidence>
<reference evidence="6 7" key="1">
    <citation type="submission" date="2022-03" db="EMBL/GenBank/DDBJ databases">
        <authorList>
            <person name="Koch H."/>
        </authorList>
    </citation>
    <scope>NUCLEOTIDE SEQUENCE [LARGE SCALE GENOMIC DNA]</scope>
    <source>
        <strain evidence="6 7">G1</strain>
    </source>
</reference>
<feature type="domain" description="HPt" evidence="5">
    <location>
        <begin position="651"/>
        <end position="745"/>
    </location>
</feature>
<evidence type="ECO:0008006" key="8">
    <source>
        <dbReference type="Google" id="ProtNLM"/>
    </source>
</evidence>
<dbReference type="Gene3D" id="1.20.120.160">
    <property type="entry name" value="HPT domain"/>
    <property type="match status" value="1"/>
</dbReference>
<dbReference type="SUPFAM" id="SSF47226">
    <property type="entry name" value="Histidine-containing phosphotransfer domain, HPT domain"/>
    <property type="match status" value="1"/>
</dbReference>
<dbReference type="SMART" id="SM00073">
    <property type="entry name" value="HPT"/>
    <property type="match status" value="1"/>
</dbReference>
<organism evidence="6 7">
    <name type="scientific">Trichlorobacter ammonificans</name>
    <dbReference type="NCBI Taxonomy" id="2916410"/>
    <lineage>
        <taxon>Bacteria</taxon>
        <taxon>Pseudomonadati</taxon>
        <taxon>Thermodesulfobacteriota</taxon>
        <taxon>Desulfuromonadia</taxon>
        <taxon>Geobacterales</taxon>
        <taxon>Geobacteraceae</taxon>
        <taxon>Trichlorobacter</taxon>
    </lineage>
</organism>
<feature type="domain" description="Response regulatory" evidence="4">
    <location>
        <begin position="12"/>
        <end position="126"/>
    </location>
</feature>
<dbReference type="PROSITE" id="PS50894">
    <property type="entry name" value="HPT"/>
    <property type="match status" value="1"/>
</dbReference>
<dbReference type="InterPro" id="IPR011006">
    <property type="entry name" value="CheY-like_superfamily"/>
</dbReference>
<dbReference type="PROSITE" id="PS50110">
    <property type="entry name" value="RESPONSE_REGULATORY"/>
    <property type="match status" value="2"/>
</dbReference>
<dbReference type="Proteomes" id="UP001295463">
    <property type="component" value="Chromosome"/>
</dbReference>